<organism evidence="1 2">
    <name type="scientific">Prunus dulcis</name>
    <name type="common">Almond</name>
    <name type="synonym">Amygdalus dulcis</name>
    <dbReference type="NCBI Taxonomy" id="3755"/>
    <lineage>
        <taxon>Eukaryota</taxon>
        <taxon>Viridiplantae</taxon>
        <taxon>Streptophyta</taxon>
        <taxon>Embryophyta</taxon>
        <taxon>Tracheophyta</taxon>
        <taxon>Spermatophyta</taxon>
        <taxon>Magnoliopsida</taxon>
        <taxon>eudicotyledons</taxon>
        <taxon>Gunneridae</taxon>
        <taxon>Pentapetalae</taxon>
        <taxon>rosids</taxon>
        <taxon>fabids</taxon>
        <taxon>Rosales</taxon>
        <taxon>Rosaceae</taxon>
        <taxon>Amygdaloideae</taxon>
        <taxon>Amygdaleae</taxon>
        <taxon>Prunus</taxon>
    </lineage>
</organism>
<name>A0AAD4YKT7_PRUDU</name>
<protein>
    <submittedName>
        <fullName evidence="1">Uncharacterized protein</fullName>
    </submittedName>
</protein>
<gene>
    <name evidence="1" type="ORF">L3X38_042005</name>
</gene>
<accession>A0AAD4YKT7</accession>
<sequence>MKAEGRSWCREKTSCQWFIPNVVASGPPKLREKLLSSIHDLKHLQLLGVASVLAKRRISLILLVIVYNRQIPNVHHDNIHSVGDTDEDLDEDSYYKCDEDAYICSGAYLEESDDLDTPPRLAGDSACHVSSEPVIDILRSMAYFIPNTRSNLAVAIIDSTRECPSSISWLDWKDSFAAFKAFFNGDVKVLMSIAELLPFFHRFEGYATFRGAFVYPETIEALSRFFDRYEYGE</sequence>
<evidence type="ECO:0000313" key="2">
    <source>
        <dbReference type="Proteomes" id="UP001054821"/>
    </source>
</evidence>
<keyword evidence="2" id="KW-1185">Reference proteome</keyword>
<comment type="caution">
    <text evidence="1">The sequence shown here is derived from an EMBL/GenBank/DDBJ whole genome shotgun (WGS) entry which is preliminary data.</text>
</comment>
<dbReference type="AlphaFoldDB" id="A0AAD4YKT7"/>
<reference evidence="1 2" key="1">
    <citation type="journal article" date="2022" name="G3 (Bethesda)">
        <title>Whole-genome sequence and methylome profiling of the almond [Prunus dulcis (Mill.) D.A. Webb] cultivar 'Nonpareil'.</title>
        <authorList>
            <person name="D'Amico-Willman K.M."/>
            <person name="Ouma W.Z."/>
            <person name="Meulia T."/>
            <person name="Sideli G.M."/>
            <person name="Gradziel T.M."/>
            <person name="Fresnedo-Ramirez J."/>
        </authorList>
    </citation>
    <scope>NUCLEOTIDE SEQUENCE [LARGE SCALE GENOMIC DNA]</scope>
    <source>
        <strain evidence="1">Clone GOH B32 T37-40</strain>
    </source>
</reference>
<proteinExistence type="predicted"/>
<dbReference type="EMBL" id="JAJFAZ020000008">
    <property type="protein sequence ID" value="KAI5312831.1"/>
    <property type="molecule type" value="Genomic_DNA"/>
</dbReference>
<dbReference type="Proteomes" id="UP001054821">
    <property type="component" value="Chromosome 8"/>
</dbReference>
<evidence type="ECO:0000313" key="1">
    <source>
        <dbReference type="EMBL" id="KAI5312831.1"/>
    </source>
</evidence>